<protein>
    <recommendedName>
        <fullName evidence="2">UPF0301 protein KK060_01005</fullName>
    </recommendedName>
</protein>
<dbReference type="Pfam" id="PF02622">
    <property type="entry name" value="DUF179"/>
    <property type="match status" value="1"/>
</dbReference>
<evidence type="ECO:0000256" key="2">
    <source>
        <dbReference type="HAMAP-Rule" id="MF_00758"/>
    </source>
</evidence>
<name>A0ABS5VK78_9BACT</name>
<dbReference type="PANTHER" id="PTHR30327:SF1">
    <property type="entry name" value="UPF0301 PROTEIN YQGE"/>
    <property type="match status" value="1"/>
</dbReference>
<accession>A0ABS5VK78</accession>
<evidence type="ECO:0000256" key="1">
    <source>
        <dbReference type="ARBA" id="ARBA00009600"/>
    </source>
</evidence>
<dbReference type="HAMAP" id="MF_00758">
    <property type="entry name" value="UPF0301"/>
    <property type="match status" value="1"/>
</dbReference>
<dbReference type="Proteomes" id="UP000772618">
    <property type="component" value="Unassembled WGS sequence"/>
</dbReference>
<evidence type="ECO:0000313" key="3">
    <source>
        <dbReference type="EMBL" id="MBT1701837.1"/>
    </source>
</evidence>
<comment type="caution">
    <text evidence="3">The sequence shown here is derived from an EMBL/GenBank/DDBJ whole genome shotgun (WGS) entry which is preliminary data.</text>
</comment>
<evidence type="ECO:0000313" key="4">
    <source>
        <dbReference type="Proteomes" id="UP000772618"/>
    </source>
</evidence>
<dbReference type="SUPFAM" id="SSF143456">
    <property type="entry name" value="VC0467-like"/>
    <property type="match status" value="1"/>
</dbReference>
<dbReference type="Gene3D" id="3.40.1740.10">
    <property type="entry name" value="VC0467-like"/>
    <property type="match status" value="1"/>
</dbReference>
<keyword evidence="4" id="KW-1185">Reference proteome</keyword>
<organism evidence="3 4">
    <name type="scientific">Chryseosolibacter indicus</name>
    <dbReference type="NCBI Taxonomy" id="2782351"/>
    <lineage>
        <taxon>Bacteria</taxon>
        <taxon>Pseudomonadati</taxon>
        <taxon>Bacteroidota</taxon>
        <taxon>Cytophagia</taxon>
        <taxon>Cytophagales</taxon>
        <taxon>Chryseotaleaceae</taxon>
        <taxon>Chryseosolibacter</taxon>
    </lineage>
</organism>
<dbReference type="InterPro" id="IPR003774">
    <property type="entry name" value="AlgH-like"/>
</dbReference>
<reference evidence="3 4" key="1">
    <citation type="submission" date="2021-05" db="EMBL/GenBank/DDBJ databases">
        <title>A Polyphasic approach of four new species of the genus Ohtaekwangia: Ohtaekwangia histidinii sp. nov., Ohtaekwangia cretensis sp. nov., Ohtaekwangia indiensis sp. nov., Ohtaekwangia reichenbachii sp. nov. from diverse environment.</title>
        <authorList>
            <person name="Octaviana S."/>
        </authorList>
    </citation>
    <scope>NUCLEOTIDE SEQUENCE [LARGE SCALE GENOMIC DNA]</scope>
    <source>
        <strain evidence="3 4">PWU20</strain>
    </source>
</reference>
<proteinExistence type="inferred from homology"/>
<dbReference type="RefSeq" id="WP_254151537.1">
    <property type="nucleotide sequence ID" value="NZ_JAHESD010000002.1"/>
</dbReference>
<sequence>MEFFRYKNKLIPERGRLLISEPFLPDPNFERTVVLLCEHNADGSFGFVLNKPSVLKVNEVMEDLTGMENLVYVGGPVQQDTLHFIHRNVRIENDVVITDNVFWGGDFESLLTMCDTRQLSSDDIRFFLGYSGWGPGQLESELEQESWIVCDYVTNQLLFDTEPQLLWRKALDNMGGRYSVYSNYPVDPRLN</sequence>
<gene>
    <name evidence="3" type="ORF">KK060_01005</name>
</gene>
<comment type="similarity">
    <text evidence="1 2">Belongs to the UPF0301 (AlgH) family.</text>
</comment>
<dbReference type="EMBL" id="JAHESD010000002">
    <property type="protein sequence ID" value="MBT1701837.1"/>
    <property type="molecule type" value="Genomic_DNA"/>
</dbReference>
<dbReference type="PANTHER" id="PTHR30327">
    <property type="entry name" value="UNCHARACTERIZED PROTEIN YQGE"/>
    <property type="match status" value="1"/>
</dbReference>